<evidence type="ECO:0000259" key="6">
    <source>
        <dbReference type="PROSITE" id="PS50865"/>
    </source>
</evidence>
<evidence type="ECO:0000256" key="1">
    <source>
        <dbReference type="ARBA" id="ARBA00022723"/>
    </source>
</evidence>
<dbReference type="GeneID" id="27907198"/>
<proteinExistence type="predicted"/>
<dbReference type="PROSITE" id="PS01360">
    <property type="entry name" value="ZF_MYND_1"/>
    <property type="match status" value="1"/>
</dbReference>
<organism evidence="7 8">
    <name type="scientific">Sphaerulina musiva (strain SO2202)</name>
    <name type="common">Poplar stem canker fungus</name>
    <name type="synonym">Septoria musiva</name>
    <dbReference type="NCBI Taxonomy" id="692275"/>
    <lineage>
        <taxon>Eukaryota</taxon>
        <taxon>Fungi</taxon>
        <taxon>Dikarya</taxon>
        <taxon>Ascomycota</taxon>
        <taxon>Pezizomycotina</taxon>
        <taxon>Dothideomycetes</taxon>
        <taxon>Dothideomycetidae</taxon>
        <taxon>Mycosphaerellales</taxon>
        <taxon>Mycosphaerellaceae</taxon>
        <taxon>Sphaerulina</taxon>
    </lineage>
</organism>
<dbReference type="OMA" id="RTWKHLP"/>
<dbReference type="Proteomes" id="UP000016931">
    <property type="component" value="Unassembled WGS sequence"/>
</dbReference>
<dbReference type="PROSITE" id="PS50865">
    <property type="entry name" value="ZF_MYND_2"/>
    <property type="match status" value="1"/>
</dbReference>
<evidence type="ECO:0000313" key="8">
    <source>
        <dbReference type="Proteomes" id="UP000016931"/>
    </source>
</evidence>
<dbReference type="Pfam" id="PF14737">
    <property type="entry name" value="DUF4470"/>
    <property type="match status" value="1"/>
</dbReference>
<feature type="compositionally biased region" description="Low complexity" evidence="5">
    <location>
        <begin position="1175"/>
        <end position="1184"/>
    </location>
</feature>
<evidence type="ECO:0000256" key="4">
    <source>
        <dbReference type="PROSITE-ProRule" id="PRU00134"/>
    </source>
</evidence>
<dbReference type="STRING" id="692275.M3CY01"/>
<feature type="domain" description="MYND-type" evidence="6">
    <location>
        <begin position="1205"/>
        <end position="1242"/>
    </location>
</feature>
<feature type="compositionally biased region" description="Low complexity" evidence="5">
    <location>
        <begin position="1091"/>
        <end position="1103"/>
    </location>
</feature>
<name>M3CY01_SPHMS</name>
<gene>
    <name evidence="7" type="ORF">SEPMUDRAFT_74309</name>
</gene>
<dbReference type="AlphaFoldDB" id="M3CY01"/>
<dbReference type="InterPro" id="IPR027974">
    <property type="entry name" value="DUF4470"/>
</dbReference>
<dbReference type="eggNOG" id="ENOG502SE9H">
    <property type="taxonomic scope" value="Eukaryota"/>
</dbReference>
<reference evidence="7 8" key="1">
    <citation type="journal article" date="2012" name="PLoS Pathog.">
        <title>Diverse lifestyles and strategies of plant pathogenesis encoded in the genomes of eighteen Dothideomycetes fungi.</title>
        <authorList>
            <person name="Ohm R.A."/>
            <person name="Feau N."/>
            <person name="Henrissat B."/>
            <person name="Schoch C.L."/>
            <person name="Horwitz B.A."/>
            <person name="Barry K.W."/>
            <person name="Condon B.J."/>
            <person name="Copeland A.C."/>
            <person name="Dhillon B."/>
            <person name="Glaser F."/>
            <person name="Hesse C.N."/>
            <person name="Kosti I."/>
            <person name="LaButti K."/>
            <person name="Lindquist E.A."/>
            <person name="Lucas S."/>
            <person name="Salamov A.A."/>
            <person name="Bradshaw R.E."/>
            <person name="Ciuffetti L."/>
            <person name="Hamelin R.C."/>
            <person name="Kema G.H.J."/>
            <person name="Lawrence C."/>
            <person name="Scott J.A."/>
            <person name="Spatafora J.W."/>
            <person name="Turgeon B.G."/>
            <person name="de Wit P.J.G.M."/>
            <person name="Zhong S."/>
            <person name="Goodwin S.B."/>
            <person name="Grigoriev I.V."/>
        </authorList>
    </citation>
    <scope>NUCLEOTIDE SEQUENCE [LARGE SCALE GENOMIC DNA]</scope>
    <source>
        <strain evidence="7 8">SO2202</strain>
    </source>
</reference>
<protein>
    <recommendedName>
        <fullName evidence="6">MYND-type domain-containing protein</fullName>
    </recommendedName>
</protein>
<dbReference type="GO" id="GO:0008270">
    <property type="term" value="F:zinc ion binding"/>
    <property type="evidence" value="ECO:0007669"/>
    <property type="project" value="UniProtKB-KW"/>
</dbReference>
<keyword evidence="1" id="KW-0479">Metal-binding</keyword>
<dbReference type="SUPFAM" id="SSF144232">
    <property type="entry name" value="HIT/MYND zinc finger-like"/>
    <property type="match status" value="1"/>
</dbReference>
<dbReference type="RefSeq" id="XP_016756682.1">
    <property type="nucleotide sequence ID" value="XM_016910061.1"/>
</dbReference>
<dbReference type="HOGENOM" id="CLU_007974_0_1_1"/>
<evidence type="ECO:0000313" key="7">
    <source>
        <dbReference type="EMBL" id="EMF08561.1"/>
    </source>
</evidence>
<accession>M3CY01</accession>
<dbReference type="GO" id="GO:0000981">
    <property type="term" value="F:DNA-binding transcription factor activity, RNA polymerase II-specific"/>
    <property type="evidence" value="ECO:0007669"/>
    <property type="project" value="TreeGrafter"/>
</dbReference>
<feature type="compositionally biased region" description="Basic and acidic residues" evidence="5">
    <location>
        <begin position="1187"/>
        <end position="1203"/>
    </location>
</feature>
<dbReference type="Gene3D" id="6.10.140.2220">
    <property type="match status" value="1"/>
</dbReference>
<dbReference type="PANTHER" id="PTHR10237:SF15">
    <property type="entry name" value="LD37257P"/>
    <property type="match status" value="1"/>
</dbReference>
<dbReference type="EMBL" id="KB456271">
    <property type="protein sequence ID" value="EMF08561.1"/>
    <property type="molecule type" value="Genomic_DNA"/>
</dbReference>
<keyword evidence="2 4" id="KW-0863">Zinc-finger</keyword>
<evidence type="ECO:0000256" key="2">
    <source>
        <dbReference type="ARBA" id="ARBA00022771"/>
    </source>
</evidence>
<keyword evidence="3" id="KW-0862">Zinc</keyword>
<dbReference type="InterPro" id="IPR002893">
    <property type="entry name" value="Znf_MYND"/>
</dbReference>
<feature type="region of interest" description="Disordered" evidence="5">
    <location>
        <begin position="1083"/>
        <end position="1103"/>
    </location>
</feature>
<dbReference type="OrthoDB" id="432970at2759"/>
<evidence type="ECO:0000256" key="3">
    <source>
        <dbReference type="ARBA" id="ARBA00022833"/>
    </source>
</evidence>
<feature type="region of interest" description="Disordered" evidence="5">
    <location>
        <begin position="1175"/>
        <end position="1203"/>
    </location>
</feature>
<dbReference type="PANTHER" id="PTHR10237">
    <property type="entry name" value="DEFORMED EPIDERMAL AUTOREGULATORY FACTOR 1 HOMOLOG SUPPRESSIN"/>
    <property type="match status" value="1"/>
</dbReference>
<dbReference type="InterPro" id="IPR024119">
    <property type="entry name" value="TF_DEAF-1"/>
</dbReference>
<dbReference type="Pfam" id="PF01753">
    <property type="entry name" value="zf-MYND"/>
    <property type="match status" value="1"/>
</dbReference>
<evidence type="ECO:0000256" key="5">
    <source>
        <dbReference type="SAM" id="MobiDB-lite"/>
    </source>
</evidence>
<dbReference type="GO" id="GO:0005634">
    <property type="term" value="C:nucleus"/>
    <property type="evidence" value="ECO:0007669"/>
    <property type="project" value="TreeGrafter"/>
</dbReference>
<sequence>MLIPAPVRLRYWFYPIGNTPAVNLLRDRPPSEGSATRILCLACGDVRNILFTLSTEAPSANRSYEWAFCDSEPAVLARNVFLLAFLAARPSKGNEASEVDHLWELYYHVFIGSDAKKMLARHAAHLIEASRSSNEWNKSRYGVAIRFYSESTLQEMRQYWQHYLDACTDDKEREIRDAAQEMVRQYRLDEGRVFPGGTRATGVHALSSSLVMSAAFRAYWKTGVVAGNSNDCSALKHDGGGHANPLMYVSSAPFGQFAVHYGTDPLHGFHLAEVFDAPGGEPDMLQRLARTAKSQFREWCASFTKHIRMGGLRMFFHCGEAVGMCYELQSQAKGPCLFEVPPHLHTYSRPWSSSCLDLSLGRGMDACSSFDVIDTSNISDHVGILNLIPAIQPLLNDSALSVLYTETLLLAAEEATRYLDELLRVDVVSFGLVAGIAPTASLLGITSEHFGSEALLGHYGRNTGGQSQMRMRISWKKPSGGDCLAAPVVAPLVLADADDMASLLFQWYLNMFAASEDMSALWSVSRRRVHTSLSHDLGPYTRTTLIALIGLARKHVQTDWSRCIGLLMNKIQDDRTLMIGSNSLQELSMLLHIAGMYEVTALNMPPRAAAMTMSATGNSCETEALRKWPDMPSVVAVALVVPRDRLHVLTSADLNRVGTPGFHLSVYQEMMFDNSFHSIHACFGKLVIDEDSETSTIEEDALGWRGHSDLIVTGLVSAFQFLMGEQSETRAALVLNTCASNAYFMPSLGPHMRLFTTSTDDPQNFRILPTLPGVRRSEQATLLPKQYDSGRAEPIVSVSPRDGRLDLLTFRQDCSSNSERGHLQDGLDVQTIQESPCTITLKLGKQCRRLCFPFPVDGSHSRTRIARKQLWVEVIVPISYAARPNGYALRPFPVVFEKGQSMSWGMGRINLAESPIVAADMSLDTLSAFLGMTLSAKEKDSRGAESSQGSTFSRSLFDMKESLALLFTSFACKNSSSGRKWQAFRLAVDNDSDTLIFANALRHDQDSGSICLDAHVVPLTPPRVQKLHRALTKTASQMLSIRLSDQEAILWKHILPALVERCRHSWQHQPTCEYHKNNININSSPEAEAATTTTTKTTTTTTTTTNCPLSILHGHSPICSCGEGQKEDLSHFPREFSSHGFAQFATRIALTPLSAHPMVEAMALNLLLGDSKLSASSASSSSSSTAEKPRRKDGEKEKDGAKEKCGCCGRVADLKACAGCGLVKYCNKDCQRQDWKGHKVDCGKGKKSVKKG</sequence>
<keyword evidence="8" id="KW-1185">Reference proteome</keyword>